<sequence length="175" mass="20114">MTALANHGIDDPECVTELNFCKEDIKNLKNNSFPINQEDIDSMKQQYIKLENNILLKQQQHDAKIVELTEDMNKLRINASPRGILLNTPSPAGISNHPRYVPSDRSSVQEISAPDNVTEVHKMLVFCYLNKRMRKMWELALFKGHVDKLLGGLEKQWIKRKAETTINDKSHSNMD</sequence>
<dbReference type="Proteomes" id="UP001153365">
    <property type="component" value="Unassembled WGS sequence"/>
</dbReference>
<evidence type="ECO:0000313" key="3">
    <source>
        <dbReference type="Proteomes" id="UP001153365"/>
    </source>
</evidence>
<proteinExistence type="predicted"/>
<keyword evidence="3" id="KW-1185">Reference proteome</keyword>
<evidence type="ECO:0000256" key="1">
    <source>
        <dbReference type="SAM" id="Coils"/>
    </source>
</evidence>
<evidence type="ECO:0000313" key="2">
    <source>
        <dbReference type="EMBL" id="CAH7688164.1"/>
    </source>
</evidence>
<organism evidence="2 3">
    <name type="scientific">Phakopsora pachyrhizi</name>
    <name type="common">Asian soybean rust disease fungus</name>
    <dbReference type="NCBI Taxonomy" id="170000"/>
    <lineage>
        <taxon>Eukaryota</taxon>
        <taxon>Fungi</taxon>
        <taxon>Dikarya</taxon>
        <taxon>Basidiomycota</taxon>
        <taxon>Pucciniomycotina</taxon>
        <taxon>Pucciniomycetes</taxon>
        <taxon>Pucciniales</taxon>
        <taxon>Phakopsoraceae</taxon>
        <taxon>Phakopsora</taxon>
    </lineage>
</organism>
<name>A0AAV0BP86_PHAPC</name>
<feature type="coiled-coil region" evidence="1">
    <location>
        <begin position="40"/>
        <end position="78"/>
    </location>
</feature>
<reference evidence="2" key="1">
    <citation type="submission" date="2022-06" db="EMBL/GenBank/DDBJ databases">
        <authorList>
            <consortium name="SYNGENTA / RWTH Aachen University"/>
        </authorList>
    </citation>
    <scope>NUCLEOTIDE SEQUENCE</scope>
</reference>
<accession>A0AAV0BP86</accession>
<comment type="caution">
    <text evidence="2">The sequence shown here is derived from an EMBL/GenBank/DDBJ whole genome shotgun (WGS) entry which is preliminary data.</text>
</comment>
<gene>
    <name evidence="2" type="ORF">PPACK8108_LOCUS23085</name>
</gene>
<dbReference type="AlphaFoldDB" id="A0AAV0BP86"/>
<dbReference type="EMBL" id="CALTRL010005959">
    <property type="protein sequence ID" value="CAH7688164.1"/>
    <property type="molecule type" value="Genomic_DNA"/>
</dbReference>
<keyword evidence="1" id="KW-0175">Coiled coil</keyword>
<protein>
    <submittedName>
        <fullName evidence="2">Uncharacterized protein</fullName>
    </submittedName>
</protein>